<dbReference type="EMBL" id="JALJYF010000001">
    <property type="protein sequence ID" value="MCP1727250.1"/>
    <property type="molecule type" value="Genomic_DNA"/>
</dbReference>
<comment type="caution">
    <text evidence="1">The sequence shown here is derived from an EMBL/GenBank/DDBJ whole genome shotgun (WGS) entry which is preliminary data.</text>
</comment>
<dbReference type="Proteomes" id="UP001523550">
    <property type="component" value="Unassembled WGS sequence"/>
</dbReference>
<gene>
    <name evidence="1" type="ORF">J2T60_001215</name>
</gene>
<accession>A0ABT1G7I2</accession>
<dbReference type="Pfam" id="PF18950">
    <property type="entry name" value="DUF5694"/>
    <property type="match status" value="1"/>
</dbReference>
<name>A0ABT1G7I2_9GAMM</name>
<protein>
    <recommendedName>
        <fullName evidence="3">TraB/GumN family protein</fullName>
    </recommendedName>
</protein>
<reference evidence="1 2" key="1">
    <citation type="submission" date="2022-03" db="EMBL/GenBank/DDBJ databases">
        <title>Genomic Encyclopedia of Type Strains, Phase III (KMG-III): the genomes of soil and plant-associated and newly described type strains.</title>
        <authorList>
            <person name="Whitman W."/>
        </authorList>
    </citation>
    <scope>NUCLEOTIDE SEQUENCE [LARGE SCALE GENOMIC DNA]</scope>
    <source>
        <strain evidence="1 2">BSker1</strain>
    </source>
</reference>
<evidence type="ECO:0000313" key="1">
    <source>
        <dbReference type="EMBL" id="MCP1727250.1"/>
    </source>
</evidence>
<dbReference type="RefSeq" id="WP_253446865.1">
    <property type="nucleotide sequence ID" value="NZ_JALJYF010000001.1"/>
</dbReference>
<keyword evidence="2" id="KW-1185">Reference proteome</keyword>
<evidence type="ECO:0008006" key="3">
    <source>
        <dbReference type="Google" id="ProtNLM"/>
    </source>
</evidence>
<dbReference type="InterPro" id="IPR043749">
    <property type="entry name" value="DUF5694"/>
</dbReference>
<organism evidence="1 2">
    <name type="scientific">Natronospira proteinivora</name>
    <dbReference type="NCBI Taxonomy" id="1807133"/>
    <lineage>
        <taxon>Bacteria</taxon>
        <taxon>Pseudomonadati</taxon>
        <taxon>Pseudomonadota</taxon>
        <taxon>Gammaproteobacteria</taxon>
        <taxon>Natronospirales</taxon>
        <taxon>Natronospiraceae</taxon>
        <taxon>Natronospira</taxon>
    </lineage>
</organism>
<sequence>MRSQIGLAVLMFLGLLGMGLPAGGVLSQTITVVGTPHLSGLDRAPTDEQLAKVVDRLAGFEPTQVCVERMGGERIQAQLLDQKQHGMTFQPETHGRPLATVIVPAGYEMRGKLERGPVAARREARNLLQEWGSLELADRIRAIGLLVAGFEFHSAVLNWSYLDEAEREAAGEVLGALTVDGLNSILESDHEAYSLAVPLARRSGLHELCTADALEDETRGMRTAVEHGGMDVIESAEVQERLEEHRVIMMEAWQPDAGEEALVSLLRYTNSEDYEAMDRELQWETLRRFDNDEGAFQRRLMYWHARTAEISAELYRALAQGSDERVLFIVGAAHRPFTEADLRSQPWLEVKPARELLSDDTQ</sequence>
<proteinExistence type="predicted"/>
<evidence type="ECO:0000313" key="2">
    <source>
        <dbReference type="Proteomes" id="UP001523550"/>
    </source>
</evidence>